<dbReference type="Pfam" id="PF05076">
    <property type="entry name" value="SUFU"/>
    <property type="match status" value="1"/>
</dbReference>
<dbReference type="STRING" id="146020.RMCB_0266"/>
<feature type="domain" description="Suppressor of fused-like" evidence="1">
    <location>
        <begin position="34"/>
        <end position="194"/>
    </location>
</feature>
<dbReference type="AlphaFoldDB" id="A0A100VUD5"/>
<comment type="caution">
    <text evidence="2">The sequence shown here is derived from an EMBL/GenBank/DDBJ whole genome shotgun (WGS) entry which is preliminary data.</text>
</comment>
<proteinExistence type="predicted"/>
<gene>
    <name evidence="2" type="ORF">RMCB_0266</name>
</gene>
<dbReference type="RefSeq" id="WP_062827317.1">
    <property type="nucleotide sequence ID" value="NZ_BCSX01000004.1"/>
</dbReference>
<organism evidence="2 3">
    <name type="scientific">Mycolicibacterium brisbanense</name>
    <dbReference type="NCBI Taxonomy" id="146020"/>
    <lineage>
        <taxon>Bacteria</taxon>
        <taxon>Bacillati</taxon>
        <taxon>Actinomycetota</taxon>
        <taxon>Actinomycetes</taxon>
        <taxon>Mycobacteriales</taxon>
        <taxon>Mycobacteriaceae</taxon>
        <taxon>Mycolicibacterium</taxon>
    </lineage>
</organism>
<keyword evidence="3" id="KW-1185">Reference proteome</keyword>
<dbReference type="OrthoDB" id="5191848at2"/>
<protein>
    <submittedName>
        <fullName evidence="2">Membrane protein</fullName>
    </submittedName>
</protein>
<dbReference type="EMBL" id="BCSX01000004">
    <property type="protein sequence ID" value="GAS86170.1"/>
    <property type="molecule type" value="Genomic_DNA"/>
</dbReference>
<evidence type="ECO:0000259" key="1">
    <source>
        <dbReference type="Pfam" id="PF05076"/>
    </source>
</evidence>
<evidence type="ECO:0000313" key="2">
    <source>
        <dbReference type="EMBL" id="GAS86170.1"/>
    </source>
</evidence>
<name>A0A100VUD5_9MYCO</name>
<dbReference type="InterPro" id="IPR020941">
    <property type="entry name" value="SUFU-like_domain"/>
</dbReference>
<reference evidence="3" key="2">
    <citation type="submission" date="2016-02" db="EMBL/GenBank/DDBJ databases">
        <title>Draft genome sequence of five rapidly growing Mycobacterium species.</title>
        <authorList>
            <person name="Katahira K."/>
            <person name="Gotou Y."/>
            <person name="Iida K."/>
            <person name="Ogura Y."/>
            <person name="Hayashi T."/>
        </authorList>
    </citation>
    <scope>NUCLEOTIDE SEQUENCE [LARGE SCALE GENOMIC DNA]</scope>
    <source>
        <strain evidence="3">JCM15654</strain>
    </source>
</reference>
<reference evidence="3" key="1">
    <citation type="journal article" date="2016" name="Genome Announc.">
        <title>Draft Genome Sequences of Five Rapidly Growing Mycobacterium Species, M. thermoresistibile, M. fortuitum subsp. acetamidolyticum, M. canariasense, M. brisbanense, and M. novocastrense.</title>
        <authorList>
            <person name="Katahira K."/>
            <person name="Ogura Y."/>
            <person name="Gotoh Y."/>
            <person name="Hayashi T."/>
        </authorList>
    </citation>
    <scope>NUCLEOTIDE SEQUENCE [LARGE SCALE GENOMIC DNA]</scope>
    <source>
        <strain evidence="3">JCM15654</strain>
    </source>
</reference>
<dbReference type="Proteomes" id="UP000069620">
    <property type="component" value="Unassembled WGS sequence"/>
</dbReference>
<accession>A0A100VUD5</accession>
<evidence type="ECO:0000313" key="3">
    <source>
        <dbReference type="Proteomes" id="UP000069620"/>
    </source>
</evidence>
<sequence>MTDVLAAVRTGLDEHFAAAGITAEPVSASVTFLGTERIEVLRFGPDPADETVYHYVTLGCSRHPMFDPTEFVADPIHGPRAEVTVSLRGPTPTGLARSLAILAAAPAVEGLVLEADALIDLETPLFAGAPFTAFLLSPSDIGEIALPDPLAAVNVLAATPITATEAAWVRLKGADAMREAWQTDGVDVLNPARRAANPT</sequence>